<keyword evidence="6" id="KW-1185">Reference proteome</keyword>
<feature type="region of interest" description="Disordered" evidence="1">
    <location>
        <begin position="1"/>
        <end position="56"/>
    </location>
</feature>
<accession>A0A1H1N951</accession>
<gene>
    <name evidence="3" type="ORF">BCL57_003316</name>
    <name evidence="4" type="ORF">SAMN04489721_0555</name>
</gene>
<evidence type="ECO:0000256" key="1">
    <source>
        <dbReference type="SAM" id="MobiDB-lite"/>
    </source>
</evidence>
<dbReference type="Proteomes" id="UP000893823">
    <property type="component" value="Unassembled WGS sequence"/>
</dbReference>
<keyword evidence="2" id="KW-0472">Membrane</keyword>
<keyword evidence="2" id="KW-0812">Transmembrane</keyword>
<dbReference type="AlphaFoldDB" id="A0A1H1N951"/>
<keyword evidence="2" id="KW-1133">Transmembrane helix</keyword>
<feature type="transmembrane region" description="Helical" evidence="2">
    <location>
        <begin position="61"/>
        <end position="81"/>
    </location>
</feature>
<reference evidence="5" key="2">
    <citation type="submission" date="2016-10" db="EMBL/GenBank/DDBJ databases">
        <authorList>
            <person name="Varghese N."/>
            <person name="Submissions S."/>
        </authorList>
    </citation>
    <scope>NUCLEOTIDE SEQUENCE [LARGE SCALE GENOMIC DNA]</scope>
    <source>
        <strain evidence="5">CPCC 202695</strain>
    </source>
</reference>
<reference evidence="4" key="1">
    <citation type="submission" date="2016-10" db="EMBL/GenBank/DDBJ databases">
        <authorList>
            <person name="de Groot N.N."/>
        </authorList>
    </citation>
    <scope>NUCLEOTIDE SEQUENCE [LARGE SCALE GENOMIC DNA]</scope>
    <source>
        <strain evidence="4">CPCC 202695</strain>
    </source>
</reference>
<evidence type="ECO:0000313" key="6">
    <source>
        <dbReference type="Proteomes" id="UP000893823"/>
    </source>
</evidence>
<evidence type="ECO:0000313" key="4">
    <source>
        <dbReference type="EMBL" id="SDR95484.1"/>
    </source>
</evidence>
<reference evidence="3" key="3">
    <citation type="submission" date="2022-06" db="EMBL/GenBank/DDBJ databases">
        <title>Genomic Encyclopedia of Type Strains, Phase III (KMG-III): the genomes of soil and plant-associated and newly described type strains.</title>
        <authorList>
            <person name="Whitman W."/>
        </authorList>
    </citation>
    <scope>NUCLEOTIDE SEQUENCE</scope>
    <source>
        <strain evidence="3">CPCC 202695</strain>
    </source>
</reference>
<dbReference type="EMBL" id="SODL02000007">
    <property type="protein sequence ID" value="MCP2369133.1"/>
    <property type="molecule type" value="Genomic_DNA"/>
</dbReference>
<evidence type="ECO:0000313" key="5">
    <source>
        <dbReference type="Proteomes" id="UP000199482"/>
    </source>
</evidence>
<evidence type="ECO:0000313" key="3">
    <source>
        <dbReference type="EMBL" id="MCP2369133.1"/>
    </source>
</evidence>
<feature type="region of interest" description="Disordered" evidence="1">
    <location>
        <begin position="102"/>
        <end position="133"/>
    </location>
</feature>
<sequence length="438" mass="44704">MNDDDRRDPLERLRAADPAAGLEPRDGFADDVVARATADAPAGTAPVTDLGSERARRRPRWIPIAAVAASLAVVGAVGYGIGATTGGATNLAGGAAPPISLSAPDGAGSTEQGAAEPMPATPGGAGAADGRMSAGGTESMIAPWGWGRNSFHASGLSDADGTAGAYAYDARAVSTSETVAALAAALGVPGTPELKDGAWIVGPQDGTAPAIWVSLDGSLGFSYNNPLLSPWKCEDGTDACEPTGAVPGEQAAIDAARSFVIAAGRDPADFEFTTETWEGAVTRSAQAWPVVDGQRLDQAWTVEVGDQGLISGYGLLAEIVELGDYPVVSEQEAFERLSDPRFSAQMTAMPAAVREGDVAVASPEWVAPTEPPAPPASGESVSWPVNDVEIVDARLGLATQWQADGSVVIVPAYAFTDADGGTWSVIAVAEEKLDFSTE</sequence>
<feature type="compositionally biased region" description="Basic and acidic residues" evidence="1">
    <location>
        <begin position="1"/>
        <end position="15"/>
    </location>
</feature>
<dbReference type="Proteomes" id="UP000199482">
    <property type="component" value="Chromosome I"/>
</dbReference>
<organism evidence="4 5">
    <name type="scientific">Agromyces flavus</name>
    <dbReference type="NCBI Taxonomy" id="589382"/>
    <lineage>
        <taxon>Bacteria</taxon>
        <taxon>Bacillati</taxon>
        <taxon>Actinomycetota</taxon>
        <taxon>Actinomycetes</taxon>
        <taxon>Micrococcales</taxon>
        <taxon>Microbacteriaceae</taxon>
        <taxon>Agromyces</taxon>
    </lineage>
</organism>
<evidence type="ECO:0000256" key="2">
    <source>
        <dbReference type="SAM" id="Phobius"/>
    </source>
</evidence>
<feature type="compositionally biased region" description="Low complexity" evidence="1">
    <location>
        <begin position="30"/>
        <end position="49"/>
    </location>
</feature>
<dbReference type="EMBL" id="LT629755">
    <property type="protein sequence ID" value="SDR95484.1"/>
    <property type="molecule type" value="Genomic_DNA"/>
</dbReference>
<proteinExistence type="predicted"/>
<dbReference type="STRING" id="589382.SAMN04489721_0555"/>
<feature type="compositionally biased region" description="Low complexity" evidence="1">
    <location>
        <begin position="113"/>
        <end position="122"/>
    </location>
</feature>
<name>A0A1H1N951_9MICO</name>
<dbReference type="RefSeq" id="WP_157674914.1">
    <property type="nucleotide sequence ID" value="NZ_BMDN01000007.1"/>
</dbReference>
<protein>
    <submittedName>
        <fullName evidence="4">Uncharacterized protein</fullName>
    </submittedName>
</protein>